<dbReference type="EC" id="3.2.1.23" evidence="3 8"/>
<evidence type="ECO:0000256" key="9">
    <source>
        <dbReference type="RuleBase" id="RU003679"/>
    </source>
</evidence>
<dbReference type="Gene3D" id="2.102.20.10">
    <property type="entry name" value="Beta-galactosidase, domain 2"/>
    <property type="match status" value="1"/>
</dbReference>
<feature type="domain" description="Beta-galactosidase" evidence="11">
    <location>
        <begin position="366"/>
        <end position="564"/>
    </location>
</feature>
<dbReference type="PANTHER" id="PTHR23421">
    <property type="entry name" value="BETA-GALACTOSIDASE RELATED"/>
    <property type="match status" value="1"/>
</dbReference>
<reference evidence="12 13" key="1">
    <citation type="submission" date="2014-04" db="EMBL/GenBank/DDBJ databases">
        <authorList>
            <consortium name="DOE Joint Genome Institute"/>
            <person name="Kuo A."/>
            <person name="Girlanda M."/>
            <person name="Perotto S."/>
            <person name="Kohler A."/>
            <person name="Nagy L.G."/>
            <person name="Floudas D."/>
            <person name="Copeland A."/>
            <person name="Barry K.W."/>
            <person name="Cichocki N."/>
            <person name="Veneault-Fourrey C."/>
            <person name="LaButti K."/>
            <person name="Lindquist E.A."/>
            <person name="Lipzen A."/>
            <person name="Lundell T."/>
            <person name="Morin E."/>
            <person name="Murat C."/>
            <person name="Sun H."/>
            <person name="Tunlid A."/>
            <person name="Henrissat B."/>
            <person name="Grigoriev I.V."/>
            <person name="Hibbett D.S."/>
            <person name="Martin F."/>
            <person name="Nordberg H.P."/>
            <person name="Cantor M.N."/>
            <person name="Hua S.X."/>
        </authorList>
    </citation>
    <scope>NUCLEOTIDE SEQUENCE [LARGE SCALE GENOMIC DNA]</scope>
    <source>
        <strain evidence="12 13">MUT 4182</strain>
    </source>
</reference>
<comment type="catalytic activity">
    <reaction evidence="1 8">
        <text>Hydrolysis of terminal non-reducing beta-D-galactose residues in beta-D-galactosides.</text>
        <dbReference type="EC" id="3.2.1.23"/>
    </reaction>
</comment>
<gene>
    <name evidence="12" type="ORF">M407DRAFT_15607</name>
</gene>
<dbReference type="OrthoDB" id="1657402at2759"/>
<dbReference type="GO" id="GO:0005975">
    <property type="term" value="P:carbohydrate metabolic process"/>
    <property type="evidence" value="ECO:0007669"/>
    <property type="project" value="InterPro"/>
</dbReference>
<dbReference type="Pfam" id="PF10435">
    <property type="entry name" value="BetaGal_dom2"/>
    <property type="match status" value="1"/>
</dbReference>
<dbReference type="SUPFAM" id="SSF51445">
    <property type="entry name" value="(Trans)glycosidases"/>
    <property type="match status" value="1"/>
</dbReference>
<keyword evidence="4 10" id="KW-0732">Signal</keyword>
<dbReference type="SUPFAM" id="SSF117100">
    <property type="entry name" value="Beta-galactosidase LacA, domain 3"/>
    <property type="match status" value="1"/>
</dbReference>
<keyword evidence="5 8" id="KW-0378">Hydrolase</keyword>
<sequence>MKLILGYIISSVIACAAGTVTWDGYSLSINDQRIFLWSGEFHPWRLPVVHKWRDVLVKVKAAGMNAISVYIHWGLTNPAPGVFDFNEYRALEPLFKMAMEIGIWIVLRPGPYINAETTAGGIPHWVTSHVSGHLRTNDTAYYNAWRPYIDKVAELAAPHQITRGGPIIAVQLENEYVDRDDVGYPGKREMMEELKAAIRSGGIEVPLTINDAYMGANYVNGTGSGDIYGFDSYPQGFDCAHPGHWQPVIETYAKFHKHANPHQPLYIPEFQGGAYDAWPGYEACATLTNGEFESVFHLALLASNAKMINIYMIYGGTSWGHLPFPGVYTSYDYGAAISENRDIRVEKYAEIKRQGLFLRSVPDFYKTDIMPDTTWEISPTPGSSPVAATLLQNSDTNSSFLIARHQDSTLSGSSSFHLRIHANSHVRAQWQIAGELQIPQIANSIQLEGRQSKIVTTFLASPPAVEPRRNTLLYSTAAILYFGWMGGREVLVLTGHGNQEHEFAVFLQTSVMAAVHPFLNMSPCPTSSLYTIFHVLPGLTGLVPIHESKNQAIYFVDTATSRTFWAPMLEVMEPKTPPFQTFWSVGSNSSIIISGPALVRSASFHPHLHQLSITGDLDPSASVYLTIIGMPLTTKSIHWNGQEIIPLKSLSVDANFRAMFHLVPNPALLNSDHWPQQLDNWEYANSLPEASFHYDDSNWVRANHTSTNLSQKPYCGKHVLYGCDYGFCEGVVIWRGHFVSSPKIDGVTLTINGGQGFAASVYVNDVFIRTTYGNSTSNKNIISETTEWYSFPNGVLTEGENVLTIVQDNMGLDETRNHWDTDGSRSPRGIRGYDLHNGDFTYWKVQGKSGGFNNYPDRKRGIFNEGGLYGERMGWHRPEVPKDGQEWTTRSLTQGLTGGYSGIGFFRTHFQLKLFPGRDVMQSFHFVDCTSMTPTLQPYRAWIFVNGWMMGKRVANLGPQTRFPVHEGILVNGTNLVVIAVWGMDATVAPCFKLELATDRVYDQS</sequence>
<dbReference type="Proteomes" id="UP000054248">
    <property type="component" value="Unassembled WGS sequence"/>
</dbReference>
<dbReference type="GO" id="GO:0004565">
    <property type="term" value="F:beta-galactosidase activity"/>
    <property type="evidence" value="ECO:0007669"/>
    <property type="project" value="UniProtKB-EC"/>
</dbReference>
<reference evidence="13" key="2">
    <citation type="submission" date="2015-01" db="EMBL/GenBank/DDBJ databases">
        <title>Evolutionary Origins and Diversification of the Mycorrhizal Mutualists.</title>
        <authorList>
            <consortium name="DOE Joint Genome Institute"/>
            <consortium name="Mycorrhizal Genomics Consortium"/>
            <person name="Kohler A."/>
            <person name="Kuo A."/>
            <person name="Nagy L.G."/>
            <person name="Floudas D."/>
            <person name="Copeland A."/>
            <person name="Barry K.W."/>
            <person name="Cichocki N."/>
            <person name="Veneault-Fourrey C."/>
            <person name="LaButti K."/>
            <person name="Lindquist E.A."/>
            <person name="Lipzen A."/>
            <person name="Lundell T."/>
            <person name="Morin E."/>
            <person name="Murat C."/>
            <person name="Riley R."/>
            <person name="Ohm R."/>
            <person name="Sun H."/>
            <person name="Tunlid A."/>
            <person name="Henrissat B."/>
            <person name="Grigoriev I.V."/>
            <person name="Hibbett D.S."/>
            <person name="Martin F."/>
        </authorList>
    </citation>
    <scope>NUCLEOTIDE SEQUENCE [LARGE SCALE GENOMIC DNA]</scope>
    <source>
        <strain evidence="13">MUT 4182</strain>
    </source>
</reference>
<dbReference type="InterPro" id="IPR036833">
    <property type="entry name" value="BetaGal_dom3_sf"/>
</dbReference>
<dbReference type="InterPro" id="IPR001944">
    <property type="entry name" value="Glycoside_Hdrlase_35"/>
</dbReference>
<dbReference type="InterPro" id="IPR031330">
    <property type="entry name" value="Gly_Hdrlase_35_cat"/>
</dbReference>
<dbReference type="InterPro" id="IPR019801">
    <property type="entry name" value="Glyco_hydro_35_CS"/>
</dbReference>
<evidence type="ECO:0000256" key="7">
    <source>
        <dbReference type="ARBA" id="ARBA00023295"/>
    </source>
</evidence>
<evidence type="ECO:0000313" key="12">
    <source>
        <dbReference type="EMBL" id="KIO23116.1"/>
    </source>
</evidence>
<feature type="chain" id="PRO_5002168728" description="Beta-galactosidase" evidence="10">
    <location>
        <begin position="19"/>
        <end position="1005"/>
    </location>
</feature>
<dbReference type="FunFam" id="3.20.20.80:FF:000040">
    <property type="entry name" value="Beta-galactosidase A"/>
    <property type="match status" value="1"/>
</dbReference>
<dbReference type="AlphaFoldDB" id="A0A0C3QCI9"/>
<dbReference type="Gene3D" id="2.60.120.260">
    <property type="entry name" value="Galactose-binding domain-like"/>
    <property type="match status" value="2"/>
</dbReference>
<evidence type="ECO:0000256" key="3">
    <source>
        <dbReference type="ARBA" id="ARBA00012756"/>
    </source>
</evidence>
<dbReference type="PRINTS" id="PR00742">
    <property type="entry name" value="GLHYDRLASE35"/>
</dbReference>
<organism evidence="12 13">
    <name type="scientific">Tulasnella calospora MUT 4182</name>
    <dbReference type="NCBI Taxonomy" id="1051891"/>
    <lineage>
        <taxon>Eukaryota</taxon>
        <taxon>Fungi</taxon>
        <taxon>Dikarya</taxon>
        <taxon>Basidiomycota</taxon>
        <taxon>Agaricomycotina</taxon>
        <taxon>Agaricomycetes</taxon>
        <taxon>Cantharellales</taxon>
        <taxon>Tulasnellaceae</taxon>
        <taxon>Tulasnella</taxon>
    </lineage>
</organism>
<evidence type="ECO:0000259" key="11">
    <source>
        <dbReference type="SMART" id="SM01029"/>
    </source>
</evidence>
<dbReference type="SUPFAM" id="SSF49785">
    <property type="entry name" value="Galactose-binding domain-like"/>
    <property type="match status" value="2"/>
</dbReference>
<dbReference type="Pfam" id="PF01301">
    <property type="entry name" value="Glyco_hydro_35"/>
    <property type="match status" value="1"/>
</dbReference>
<dbReference type="PROSITE" id="PS01182">
    <property type="entry name" value="GLYCOSYL_HYDROL_F35"/>
    <property type="match status" value="1"/>
</dbReference>
<evidence type="ECO:0000256" key="10">
    <source>
        <dbReference type="SAM" id="SignalP"/>
    </source>
</evidence>
<protein>
    <recommendedName>
        <fullName evidence="3 8">Beta-galactosidase</fullName>
        <ecNumber evidence="3 8">3.2.1.23</ecNumber>
    </recommendedName>
</protein>
<evidence type="ECO:0000256" key="2">
    <source>
        <dbReference type="ARBA" id="ARBA00009809"/>
    </source>
</evidence>
<dbReference type="Gene3D" id="3.20.20.80">
    <property type="entry name" value="Glycosidases"/>
    <property type="match status" value="1"/>
</dbReference>
<dbReference type="InterPro" id="IPR025300">
    <property type="entry name" value="BetaGal_jelly_roll_dom"/>
</dbReference>
<dbReference type="SUPFAM" id="SSF51011">
    <property type="entry name" value="Glycosyl hydrolase domain"/>
    <property type="match status" value="1"/>
</dbReference>
<dbReference type="InterPro" id="IPR017853">
    <property type="entry name" value="GH"/>
</dbReference>
<dbReference type="InterPro" id="IPR008979">
    <property type="entry name" value="Galactose-bd-like_sf"/>
</dbReference>
<proteinExistence type="inferred from homology"/>
<dbReference type="Pfam" id="PF13364">
    <property type="entry name" value="BetaGal_ABD2"/>
    <property type="match status" value="2"/>
</dbReference>
<dbReference type="PROSITE" id="PS51257">
    <property type="entry name" value="PROKAR_LIPOPROTEIN"/>
    <property type="match status" value="1"/>
</dbReference>
<dbReference type="STRING" id="1051891.A0A0C3QCI9"/>
<evidence type="ECO:0000256" key="6">
    <source>
        <dbReference type="ARBA" id="ARBA00023180"/>
    </source>
</evidence>
<dbReference type="Pfam" id="PF13363">
    <property type="entry name" value="BetaGal_dom3"/>
    <property type="match status" value="1"/>
</dbReference>
<evidence type="ECO:0000256" key="5">
    <source>
        <dbReference type="ARBA" id="ARBA00022801"/>
    </source>
</evidence>
<evidence type="ECO:0000313" key="13">
    <source>
        <dbReference type="Proteomes" id="UP000054248"/>
    </source>
</evidence>
<dbReference type="InterPro" id="IPR037110">
    <property type="entry name" value="Betagal_dom2_sf"/>
</dbReference>
<keyword evidence="13" id="KW-1185">Reference proteome</keyword>
<dbReference type="Gene3D" id="2.60.390.10">
    <property type="entry name" value="Beta-galactosidase, domain 3"/>
    <property type="match status" value="1"/>
</dbReference>
<comment type="similarity">
    <text evidence="2 9">Belongs to the glycosyl hydrolase 35 family.</text>
</comment>
<dbReference type="EMBL" id="KN823092">
    <property type="protein sequence ID" value="KIO23116.1"/>
    <property type="molecule type" value="Genomic_DNA"/>
</dbReference>
<keyword evidence="6" id="KW-0325">Glycoprotein</keyword>
<accession>A0A0C3QCI9</accession>
<name>A0A0C3QCI9_9AGAM</name>
<dbReference type="InterPro" id="IPR025972">
    <property type="entry name" value="BetaGal_dom3"/>
</dbReference>
<dbReference type="HOGENOM" id="CLU_005732_2_0_1"/>
<evidence type="ECO:0000256" key="4">
    <source>
        <dbReference type="ARBA" id="ARBA00022729"/>
    </source>
</evidence>
<dbReference type="InterPro" id="IPR018954">
    <property type="entry name" value="Betagal_dom2"/>
</dbReference>
<evidence type="ECO:0000256" key="8">
    <source>
        <dbReference type="RuleBase" id="RU000675"/>
    </source>
</evidence>
<feature type="signal peptide" evidence="10">
    <location>
        <begin position="1"/>
        <end position="18"/>
    </location>
</feature>
<keyword evidence="7 8" id="KW-0326">Glycosidase</keyword>
<dbReference type="SMART" id="SM01029">
    <property type="entry name" value="BetaGal_dom2"/>
    <property type="match status" value="1"/>
</dbReference>
<evidence type="ECO:0000256" key="1">
    <source>
        <dbReference type="ARBA" id="ARBA00001412"/>
    </source>
</evidence>